<dbReference type="Pfam" id="PF06221">
    <property type="entry name" value="zf-C2HC5"/>
    <property type="match status" value="1"/>
</dbReference>
<feature type="compositionally biased region" description="Basic and acidic residues" evidence="1">
    <location>
        <begin position="544"/>
        <end position="559"/>
    </location>
</feature>
<dbReference type="Proteomes" id="UP000308671">
    <property type="component" value="Unassembled WGS sequence"/>
</dbReference>
<feature type="compositionally biased region" description="Basic and acidic residues" evidence="1">
    <location>
        <begin position="122"/>
        <end position="131"/>
    </location>
</feature>
<feature type="region of interest" description="Disordered" evidence="1">
    <location>
        <begin position="55"/>
        <end position="206"/>
    </location>
</feature>
<dbReference type="EMBL" id="PQXL01000060">
    <property type="protein sequence ID" value="THV53085.1"/>
    <property type="molecule type" value="Genomic_DNA"/>
</dbReference>
<dbReference type="AlphaFoldDB" id="A0A4S8R9N4"/>
<dbReference type="InterPro" id="IPR009349">
    <property type="entry name" value="TRIP4/RQT4_C2HC5_Znf"/>
</dbReference>
<reference evidence="3 4" key="1">
    <citation type="submission" date="2017-12" db="EMBL/GenBank/DDBJ databases">
        <title>Comparative genomics of Botrytis spp.</title>
        <authorList>
            <person name="Valero-Jimenez C.A."/>
            <person name="Tapia P."/>
            <person name="Veloso J."/>
            <person name="Silva-Moreno E."/>
            <person name="Staats M."/>
            <person name="Valdes J.H."/>
            <person name="Van Kan J.A.L."/>
        </authorList>
    </citation>
    <scope>NUCLEOTIDE SEQUENCE [LARGE SCALE GENOMIC DNA]</scope>
    <source>
        <strain evidence="3 4">MUCL435</strain>
    </source>
</reference>
<keyword evidence="4" id="KW-1185">Reference proteome</keyword>
<comment type="caution">
    <text evidence="3">The sequence shown here is derived from an EMBL/GenBank/DDBJ whole genome shotgun (WGS) entry which is preliminary data.</text>
</comment>
<evidence type="ECO:0000259" key="2">
    <source>
        <dbReference type="Pfam" id="PF06221"/>
    </source>
</evidence>
<dbReference type="GO" id="GO:0072344">
    <property type="term" value="P:rescue of stalled ribosome"/>
    <property type="evidence" value="ECO:0007669"/>
    <property type="project" value="InterPro"/>
</dbReference>
<dbReference type="GO" id="GO:0180022">
    <property type="term" value="C:RQC-trigger complex"/>
    <property type="evidence" value="ECO:0007669"/>
    <property type="project" value="InterPro"/>
</dbReference>
<evidence type="ECO:0000313" key="4">
    <source>
        <dbReference type="Proteomes" id="UP000308671"/>
    </source>
</evidence>
<feature type="region of interest" description="Disordered" evidence="1">
    <location>
        <begin position="306"/>
        <end position="337"/>
    </location>
</feature>
<dbReference type="OrthoDB" id="338816at2759"/>
<feature type="compositionally biased region" description="Basic and acidic residues" evidence="1">
    <location>
        <begin position="492"/>
        <end position="503"/>
    </location>
</feature>
<feature type="region of interest" description="Disordered" evidence="1">
    <location>
        <begin position="492"/>
        <end position="559"/>
    </location>
</feature>
<evidence type="ECO:0000256" key="1">
    <source>
        <dbReference type="SAM" id="MobiDB-lite"/>
    </source>
</evidence>
<dbReference type="GO" id="GO:0008270">
    <property type="term" value="F:zinc ion binding"/>
    <property type="evidence" value="ECO:0007669"/>
    <property type="project" value="InterPro"/>
</dbReference>
<dbReference type="InterPro" id="IPR039128">
    <property type="entry name" value="TRIP4-like"/>
</dbReference>
<feature type="compositionally biased region" description="Low complexity" evidence="1">
    <location>
        <begin position="68"/>
        <end position="87"/>
    </location>
</feature>
<feature type="domain" description="TRIP4/RQT4 C2HC5-type zinc finger" evidence="2">
    <location>
        <begin position="246"/>
        <end position="298"/>
    </location>
</feature>
<name>A0A4S8R9N4_9HELO</name>
<feature type="compositionally biased region" description="Low complexity" evidence="1">
    <location>
        <begin position="183"/>
        <end position="202"/>
    </location>
</feature>
<dbReference type="GO" id="GO:0045893">
    <property type="term" value="P:positive regulation of DNA-templated transcription"/>
    <property type="evidence" value="ECO:0007669"/>
    <property type="project" value="TreeGrafter"/>
</dbReference>
<feature type="compositionally biased region" description="Basic and acidic residues" evidence="1">
    <location>
        <begin position="306"/>
        <end position="322"/>
    </location>
</feature>
<dbReference type="PANTHER" id="PTHR12963:SF4">
    <property type="entry name" value="ACTIVATING SIGNAL COINTEGRATOR 1"/>
    <property type="match status" value="1"/>
</dbReference>
<organism evidence="3 4">
    <name type="scientific">Botrytis galanthina</name>
    <dbReference type="NCBI Taxonomy" id="278940"/>
    <lineage>
        <taxon>Eukaryota</taxon>
        <taxon>Fungi</taxon>
        <taxon>Dikarya</taxon>
        <taxon>Ascomycota</taxon>
        <taxon>Pezizomycotina</taxon>
        <taxon>Leotiomycetes</taxon>
        <taxon>Helotiales</taxon>
        <taxon>Sclerotiniaceae</taxon>
        <taxon>Botrytis</taxon>
    </lineage>
</organism>
<dbReference type="PANTHER" id="PTHR12963">
    <property type="entry name" value="THYROID RECEPTOR INTERACTING PROTEIN RELATED"/>
    <property type="match status" value="1"/>
</dbReference>
<accession>A0A4S8R9N4</accession>
<sequence length="559" mass="59839">MSLAQLQSLLPLPEEDLKQVIDYANTLSKPAARDHFIDLLGESPGSIEFISSFNSRRQDPTAKATPPQAQTYSQASAQTSTQGSTSGVLKPTRAPKKKKAPIHTPAPRQVQETYTGQGTAYKKKDEDDYVSRKSTPVSSSKASGSPNAFTLVPTPSAIQAPFPRPPPSAAGTLISDFGKKSKSSASSRAASQNPSRNASPAPKTKINITGGNAMLGASTVLSDLDAAIRTLEISTNSSLASSDPTKRRCNCIATRHPLLAAAPNCLACGKVICVKEGLGPCTFCGADILGKDEIQSMIRTLREERGVEKQRLDASSHRRAEVSRTPAPFSAPKTNDMTPAEQKAKEHRDRLLGFQAQNAKRTTVRDEAADFDTSLAASVAVGGGSGMGGMWASPAERARELKRQQRVLAEQEWNARPEYEKRRQVVSVDLVGGKIVKRMAKIEAPKFESEGEEEVEDLHVVETAGGGNVGGGTFSRNPLLGGLIKPVWTAKKVEGKGKEKETEGDGGDGEGEVVRKKKTWRRVQDDMDDNENIILDGGAFGGSEGKENRREGAEEHAIG</sequence>
<proteinExistence type="predicted"/>
<evidence type="ECO:0000313" key="3">
    <source>
        <dbReference type="EMBL" id="THV53085.1"/>
    </source>
</evidence>
<dbReference type="GO" id="GO:0005634">
    <property type="term" value="C:nucleus"/>
    <property type="evidence" value="ECO:0007669"/>
    <property type="project" value="InterPro"/>
</dbReference>
<feature type="compositionally biased region" description="Polar residues" evidence="1">
    <location>
        <begin position="132"/>
        <end position="148"/>
    </location>
</feature>
<protein>
    <recommendedName>
        <fullName evidence="2">TRIP4/RQT4 C2HC5-type zinc finger domain-containing protein</fullName>
    </recommendedName>
</protein>
<gene>
    <name evidence="3" type="ORF">BGAL_0060g00270</name>
</gene>